<evidence type="ECO:0000256" key="9">
    <source>
        <dbReference type="ARBA" id="ARBA00023027"/>
    </source>
</evidence>
<feature type="region of interest" description="Disordered" evidence="16">
    <location>
        <begin position="674"/>
        <end position="707"/>
    </location>
</feature>
<dbReference type="Proteomes" id="UP000327013">
    <property type="component" value="Unassembled WGS sequence"/>
</dbReference>
<comment type="caution">
    <text evidence="19">The sequence shown here is derived from an EMBL/GenBank/DDBJ whole genome shotgun (WGS) entry which is preliminary data.</text>
</comment>
<dbReference type="Pfam" id="PF01207">
    <property type="entry name" value="Dus"/>
    <property type="match status" value="1"/>
</dbReference>
<keyword evidence="3" id="KW-0285">Flavoprotein</keyword>
<keyword evidence="4" id="KW-0288">FMN</keyword>
<evidence type="ECO:0000313" key="19">
    <source>
        <dbReference type="EMBL" id="KAB8437432.1"/>
    </source>
</evidence>
<dbReference type="GO" id="GO:0005506">
    <property type="term" value="F:iron ion binding"/>
    <property type="evidence" value="ECO:0007669"/>
    <property type="project" value="InterPro"/>
</dbReference>
<evidence type="ECO:0000259" key="18">
    <source>
        <dbReference type="SMART" id="SM00702"/>
    </source>
</evidence>
<keyword evidence="5" id="KW-0819">tRNA processing</keyword>
<sequence>MASSIRYLEYLVPVVIIYFVFGIPGLDWLNLSSLFASSTGSIKSSQEASDATKRTIQVDSSNFINHNLPHVQCPLTTSTKIHIYSRQPLVIYLESFLDTSEIDAIIEITTPNLVPALVGSGADTLNANSQIRNSTTAALPVDHELSICIARRAQALQGWPQDLWLEKLMAQRYIAPYGHYSHHYDWAAPGGKEGRRRAGGRQSSFMAWLNNPQKGGGTNFPRLPLPADTHSSTSEWCRFVECGPEATNKYDGTTFKPIKGNAVFWENFQWDDGGLVEQTWHAGLPVEEGEKWGLNVWSWWLPGWKAHAEKPGQLHTVTTLWKRRILAHSYVCTSHQATMATTSKAGGKLHGRAFYESIGSPRVVLAPMAWRMLTRSFLPPELKQSILAYTPMFHARLFADNTKYRDGAFEPVKTSLTRTPSAETPLDTSNQELRLDGNPEFDRPLFVQFCANKPDELFASARYVQPFCDAVDLNLGCPQGIARKGHYGAFLQEDWKLIYSLINKLHLELAIPVTAKMRVLETKEKTLDYAKMILSAGASIITVHGRQREQKGHYTGLADWSTIRYLRDNLPKETVIFANGNILQHEDIEACLEATGADAVMSAEGNLYDPSIFAAPPRIGEEGRDYWRGRDGRGGYRMDAVFRRYLDIIYTHVLGAEPPARRPLFVVGDEVKQESGANTNDSDQDGPPRKKQKVDKKTQRTTSPNLGAMQPHLFHMLRPLVSKQTHVRDALAKARSGDIAEFETVLALVEEAVMKGMLDYAGETTEEKPDMSKDLAGKPVDIEKMSESSLATVAKCRRPWFICQPYVRPLPKEAVEKGAITLSKKEKARLQADEAVSKEAGVASEGKVEQHETNGKSDAQNEGEKIEVPKQGMVCG</sequence>
<feature type="domain" description="Prolyl 4-hydroxylase alpha subunit" evidence="18">
    <location>
        <begin position="88"/>
        <end position="299"/>
    </location>
</feature>
<keyword evidence="9" id="KW-0520">NAD</keyword>
<dbReference type="CDD" id="cd02801">
    <property type="entry name" value="DUS_like_FMN"/>
    <property type="match status" value="1"/>
</dbReference>
<evidence type="ECO:0000256" key="12">
    <source>
        <dbReference type="ARBA" id="ARBA00047287"/>
    </source>
</evidence>
<dbReference type="OrthoDB" id="272303at2759"/>
<dbReference type="SUPFAM" id="SSF51395">
    <property type="entry name" value="FMN-linked oxidoreductases"/>
    <property type="match status" value="1"/>
</dbReference>
<reference evidence="19 20" key="1">
    <citation type="submission" date="2019-06" db="EMBL/GenBank/DDBJ databases">
        <title>A chromosomal-level reference genome of Carpinus fangiana (Coryloideae, Betulaceae).</title>
        <authorList>
            <person name="Yang X."/>
            <person name="Wang Z."/>
            <person name="Zhang L."/>
            <person name="Hao G."/>
            <person name="Liu J."/>
            <person name="Yang Y."/>
        </authorList>
    </citation>
    <scope>NUCLEOTIDE SEQUENCE [LARGE SCALE GENOMIC DNA]</scope>
    <source>
        <strain evidence="19">Cfa_2016G</strain>
        <tissue evidence="19">Leaf</tissue>
    </source>
</reference>
<evidence type="ECO:0000313" key="20">
    <source>
        <dbReference type="Proteomes" id="UP000327013"/>
    </source>
</evidence>
<evidence type="ECO:0000256" key="11">
    <source>
        <dbReference type="ARBA" id="ARBA00038890"/>
    </source>
</evidence>
<dbReference type="Pfam" id="PF13640">
    <property type="entry name" value="2OG-FeII_Oxy_3"/>
    <property type="match status" value="1"/>
</dbReference>
<comment type="catalytic activity">
    <reaction evidence="14">
        <text>5,6-dihydrouridine(16) in tRNA + NAD(+) = uridine(16) in tRNA + NADH + H(+)</text>
        <dbReference type="Rhea" id="RHEA:53380"/>
        <dbReference type="Rhea" id="RHEA-COMP:13543"/>
        <dbReference type="Rhea" id="RHEA-COMP:13544"/>
        <dbReference type="ChEBI" id="CHEBI:15378"/>
        <dbReference type="ChEBI" id="CHEBI:57540"/>
        <dbReference type="ChEBI" id="CHEBI:57945"/>
        <dbReference type="ChEBI" id="CHEBI:65315"/>
        <dbReference type="ChEBI" id="CHEBI:74443"/>
        <dbReference type="EC" id="1.3.1.88"/>
    </reaction>
    <physiologicalReaction direction="right-to-left" evidence="14">
        <dbReference type="Rhea" id="RHEA:53382"/>
    </physiologicalReaction>
</comment>
<evidence type="ECO:0000256" key="7">
    <source>
        <dbReference type="ARBA" id="ARBA00022964"/>
    </source>
</evidence>
<keyword evidence="20" id="KW-1185">Reference proteome</keyword>
<evidence type="ECO:0000256" key="14">
    <source>
        <dbReference type="ARBA" id="ARBA00048934"/>
    </source>
</evidence>
<feature type="compositionally biased region" description="Basic and acidic residues" evidence="16">
    <location>
        <begin position="826"/>
        <end position="837"/>
    </location>
</feature>
<dbReference type="GO" id="GO:0051213">
    <property type="term" value="F:dioxygenase activity"/>
    <property type="evidence" value="ECO:0007669"/>
    <property type="project" value="UniProtKB-KW"/>
</dbReference>
<comment type="catalytic activity">
    <reaction evidence="12">
        <text>5,6-dihydrouridine(17) in tRNA + NAD(+) = uridine(17) in tRNA + NADH + H(+)</text>
        <dbReference type="Rhea" id="RHEA:53372"/>
        <dbReference type="Rhea" id="RHEA-COMP:13541"/>
        <dbReference type="Rhea" id="RHEA-COMP:13542"/>
        <dbReference type="ChEBI" id="CHEBI:15378"/>
        <dbReference type="ChEBI" id="CHEBI:57540"/>
        <dbReference type="ChEBI" id="CHEBI:57945"/>
        <dbReference type="ChEBI" id="CHEBI:65315"/>
        <dbReference type="ChEBI" id="CHEBI:74443"/>
        <dbReference type="EC" id="1.3.1.88"/>
    </reaction>
    <physiologicalReaction direction="right-to-left" evidence="12">
        <dbReference type="Rhea" id="RHEA:53374"/>
    </physiologicalReaction>
</comment>
<dbReference type="Gene3D" id="3.20.20.70">
    <property type="entry name" value="Aldolase class I"/>
    <property type="match status" value="1"/>
</dbReference>
<dbReference type="InterPro" id="IPR013785">
    <property type="entry name" value="Aldolase_TIM"/>
</dbReference>
<keyword evidence="17" id="KW-1133">Transmembrane helix</keyword>
<feature type="region of interest" description="Disordered" evidence="16">
    <location>
        <begin position="826"/>
        <end position="876"/>
    </location>
</feature>
<dbReference type="PANTHER" id="PTHR11082">
    <property type="entry name" value="TRNA-DIHYDROURIDINE SYNTHASE"/>
    <property type="match status" value="1"/>
</dbReference>
<dbReference type="Gene3D" id="2.60.120.620">
    <property type="entry name" value="q2cbj1_9rhob like domain"/>
    <property type="match status" value="1"/>
</dbReference>
<dbReference type="GO" id="GO:0017150">
    <property type="term" value="F:tRNA dihydrouridine synthase activity"/>
    <property type="evidence" value="ECO:0007669"/>
    <property type="project" value="InterPro"/>
</dbReference>
<keyword evidence="17" id="KW-0812">Transmembrane</keyword>
<evidence type="ECO:0000256" key="16">
    <source>
        <dbReference type="SAM" id="MobiDB-lite"/>
    </source>
</evidence>
<keyword evidence="6" id="KW-0521">NADP</keyword>
<comment type="catalytic activity">
    <reaction evidence="15">
        <text>5,6-dihydrouridine(17) in tRNA + NADP(+) = uridine(17) in tRNA + NADPH + H(+)</text>
        <dbReference type="Rhea" id="RHEA:53368"/>
        <dbReference type="Rhea" id="RHEA-COMP:13541"/>
        <dbReference type="Rhea" id="RHEA-COMP:13542"/>
        <dbReference type="ChEBI" id="CHEBI:15378"/>
        <dbReference type="ChEBI" id="CHEBI:57783"/>
        <dbReference type="ChEBI" id="CHEBI:58349"/>
        <dbReference type="ChEBI" id="CHEBI:65315"/>
        <dbReference type="ChEBI" id="CHEBI:74443"/>
        <dbReference type="EC" id="1.3.1.88"/>
    </reaction>
    <physiologicalReaction direction="right-to-left" evidence="15">
        <dbReference type="Rhea" id="RHEA:53370"/>
    </physiologicalReaction>
</comment>
<dbReference type="GO" id="GO:0050660">
    <property type="term" value="F:flavin adenine dinucleotide binding"/>
    <property type="evidence" value="ECO:0007669"/>
    <property type="project" value="InterPro"/>
</dbReference>
<dbReference type="GO" id="GO:0031418">
    <property type="term" value="F:L-ascorbic acid binding"/>
    <property type="evidence" value="ECO:0007669"/>
    <property type="project" value="InterPro"/>
</dbReference>
<keyword evidence="17" id="KW-0472">Membrane</keyword>
<comment type="catalytic activity">
    <reaction evidence="13">
        <text>5,6-dihydrouridine(16) in tRNA + NADP(+) = uridine(16) in tRNA + NADPH + H(+)</text>
        <dbReference type="Rhea" id="RHEA:53376"/>
        <dbReference type="Rhea" id="RHEA-COMP:13543"/>
        <dbReference type="Rhea" id="RHEA-COMP:13544"/>
        <dbReference type="ChEBI" id="CHEBI:15378"/>
        <dbReference type="ChEBI" id="CHEBI:57783"/>
        <dbReference type="ChEBI" id="CHEBI:58349"/>
        <dbReference type="ChEBI" id="CHEBI:65315"/>
        <dbReference type="ChEBI" id="CHEBI:74443"/>
        <dbReference type="EC" id="1.3.1.88"/>
    </reaction>
    <physiologicalReaction direction="right-to-left" evidence="13">
        <dbReference type="Rhea" id="RHEA:53378"/>
    </physiologicalReaction>
</comment>
<evidence type="ECO:0000256" key="1">
    <source>
        <dbReference type="ARBA" id="ARBA00001917"/>
    </source>
</evidence>
<dbReference type="SMART" id="SM00702">
    <property type="entry name" value="P4Hc"/>
    <property type="match status" value="1"/>
</dbReference>
<dbReference type="PROSITE" id="PS01136">
    <property type="entry name" value="UPF0034"/>
    <property type="match status" value="1"/>
</dbReference>
<dbReference type="EMBL" id="VIBQ01000036">
    <property type="protein sequence ID" value="KAB8437432.1"/>
    <property type="molecule type" value="Genomic_DNA"/>
</dbReference>
<name>A0A5N6L0F6_9ROSI</name>
<evidence type="ECO:0000256" key="13">
    <source>
        <dbReference type="ARBA" id="ARBA00047652"/>
    </source>
</evidence>
<evidence type="ECO:0000256" key="15">
    <source>
        <dbReference type="ARBA" id="ARBA00049467"/>
    </source>
</evidence>
<feature type="compositionally biased region" description="Basic and acidic residues" evidence="16">
    <location>
        <begin position="846"/>
        <end position="855"/>
    </location>
</feature>
<accession>A0A5N6L0F6</accession>
<dbReference type="GO" id="GO:0016705">
    <property type="term" value="F:oxidoreductase activity, acting on paired donors, with incorporation or reduction of molecular oxygen"/>
    <property type="evidence" value="ECO:0007669"/>
    <property type="project" value="InterPro"/>
</dbReference>
<evidence type="ECO:0000256" key="6">
    <source>
        <dbReference type="ARBA" id="ARBA00022857"/>
    </source>
</evidence>
<dbReference type="InterPro" id="IPR035587">
    <property type="entry name" value="DUS-like_FMN-bd"/>
</dbReference>
<keyword evidence="8" id="KW-0560">Oxidoreductase</keyword>
<evidence type="ECO:0000256" key="17">
    <source>
        <dbReference type="SAM" id="Phobius"/>
    </source>
</evidence>
<dbReference type="PANTHER" id="PTHR11082:SF5">
    <property type="entry name" value="TRNA-DIHYDROURIDINE(16_17) SYNTHASE [NAD(P)(+)]-LIKE"/>
    <property type="match status" value="1"/>
</dbReference>
<evidence type="ECO:0000256" key="10">
    <source>
        <dbReference type="ARBA" id="ARBA00038313"/>
    </source>
</evidence>
<organism evidence="19 20">
    <name type="scientific">Carpinus fangiana</name>
    <dbReference type="NCBI Taxonomy" id="176857"/>
    <lineage>
        <taxon>Eukaryota</taxon>
        <taxon>Viridiplantae</taxon>
        <taxon>Streptophyta</taxon>
        <taxon>Embryophyta</taxon>
        <taxon>Tracheophyta</taxon>
        <taxon>Spermatophyta</taxon>
        <taxon>Magnoliopsida</taxon>
        <taxon>eudicotyledons</taxon>
        <taxon>Gunneridae</taxon>
        <taxon>Pentapetalae</taxon>
        <taxon>rosids</taxon>
        <taxon>fabids</taxon>
        <taxon>Fagales</taxon>
        <taxon>Betulaceae</taxon>
        <taxon>Carpinus</taxon>
    </lineage>
</organism>
<feature type="transmembrane region" description="Helical" evidence="17">
    <location>
        <begin position="7"/>
        <end position="29"/>
    </location>
</feature>
<evidence type="ECO:0000256" key="8">
    <source>
        <dbReference type="ARBA" id="ARBA00023002"/>
    </source>
</evidence>
<evidence type="ECO:0000256" key="3">
    <source>
        <dbReference type="ARBA" id="ARBA00022630"/>
    </source>
</evidence>
<keyword evidence="7" id="KW-0223">Dioxygenase</keyword>
<gene>
    <name evidence="19" type="ORF">FH972_025110</name>
</gene>
<evidence type="ECO:0000256" key="4">
    <source>
        <dbReference type="ARBA" id="ARBA00022643"/>
    </source>
</evidence>
<comment type="cofactor">
    <cofactor evidence="2">
        <name>L-ascorbate</name>
        <dbReference type="ChEBI" id="CHEBI:38290"/>
    </cofactor>
</comment>
<evidence type="ECO:0000256" key="2">
    <source>
        <dbReference type="ARBA" id="ARBA00001961"/>
    </source>
</evidence>
<dbReference type="AlphaFoldDB" id="A0A5N6L0F6"/>
<dbReference type="InterPro" id="IPR044862">
    <property type="entry name" value="Pro_4_hyd_alph_FE2OG_OXY"/>
</dbReference>
<dbReference type="EC" id="1.3.1.88" evidence="11"/>
<proteinExistence type="inferred from homology"/>
<dbReference type="InterPro" id="IPR006620">
    <property type="entry name" value="Pro_4_hyd_alph"/>
</dbReference>
<comment type="similarity">
    <text evidence="10">Belongs to the Dus family. Dus1 subfamily.</text>
</comment>
<protein>
    <recommendedName>
        <fullName evidence="11">tRNA-dihydrouridine(16/17) synthase [NAD(P)(+)]</fullName>
        <ecNumber evidence="11">1.3.1.88</ecNumber>
    </recommendedName>
</protein>
<dbReference type="InterPro" id="IPR018517">
    <property type="entry name" value="tRNA_hU_synthase_CS"/>
</dbReference>
<comment type="cofactor">
    <cofactor evidence="1">
        <name>FMN</name>
        <dbReference type="ChEBI" id="CHEBI:58210"/>
    </cofactor>
</comment>
<evidence type="ECO:0000256" key="5">
    <source>
        <dbReference type="ARBA" id="ARBA00022694"/>
    </source>
</evidence>